<evidence type="ECO:0000313" key="2">
    <source>
        <dbReference type="Proteomes" id="UP000186268"/>
    </source>
</evidence>
<dbReference type="EMBL" id="MKGQ01000008">
    <property type="protein sequence ID" value="OKP03659.1"/>
    <property type="molecule type" value="Genomic_DNA"/>
</dbReference>
<organism evidence="1 2">
    <name type="scientific">Xenorhabdus eapokensis</name>
    <dbReference type="NCBI Taxonomy" id="1873482"/>
    <lineage>
        <taxon>Bacteria</taxon>
        <taxon>Pseudomonadati</taxon>
        <taxon>Pseudomonadota</taxon>
        <taxon>Gammaproteobacteria</taxon>
        <taxon>Enterobacterales</taxon>
        <taxon>Morganellaceae</taxon>
        <taxon>Xenorhabdus</taxon>
    </lineage>
</organism>
<dbReference type="Gene3D" id="2.160.10.10">
    <property type="entry name" value="Hexapeptide repeat proteins"/>
    <property type="match status" value="1"/>
</dbReference>
<keyword evidence="2" id="KW-1185">Reference proteome</keyword>
<name>A0A1Q5TTX2_9GAMM</name>
<dbReference type="Proteomes" id="UP000186268">
    <property type="component" value="Unassembled WGS sequence"/>
</dbReference>
<dbReference type="STRING" id="1873482.Xedl_01630"/>
<evidence type="ECO:0000313" key="1">
    <source>
        <dbReference type="EMBL" id="OKP03659.1"/>
    </source>
</evidence>
<gene>
    <name evidence="1" type="ORF">Xedl_01630</name>
</gene>
<protein>
    <submittedName>
        <fullName evidence="1">Cat encodes chloramphenicol acetyltransferase</fullName>
    </submittedName>
</protein>
<proteinExistence type="predicted"/>
<reference evidence="1 2" key="1">
    <citation type="submission" date="2016-09" db="EMBL/GenBank/DDBJ databases">
        <title>Xenorhabdus thuongxuanensis sp. nov. and Xenorhabdus eapokensis sp. nov., isolated from Steinernema species.</title>
        <authorList>
            <person name="Kaempfer P."/>
            <person name="Tobias N.J."/>
            <person name="Phan Ke L."/>
            <person name="Bode H.B."/>
            <person name="Glaeser S.P."/>
        </authorList>
    </citation>
    <scope>NUCLEOTIDE SEQUENCE [LARGE SCALE GENOMIC DNA]</scope>
    <source>
        <strain evidence="1 2">DL20</strain>
    </source>
</reference>
<comment type="caution">
    <text evidence="1">The sequence shown here is derived from an EMBL/GenBank/DDBJ whole genome shotgun (WGS) entry which is preliminary data.</text>
</comment>
<accession>A0A1Q5TTX2</accession>
<sequence>MKNYFDSPFKGKTLAEQVTNPNIQVGRFSYYSGYYHGHSFDECARYLSPDLTNVDKLIIGY</sequence>
<dbReference type="AlphaFoldDB" id="A0A1Q5TTX2"/>
<dbReference type="GO" id="GO:0016740">
    <property type="term" value="F:transferase activity"/>
    <property type="evidence" value="ECO:0007669"/>
    <property type="project" value="UniProtKB-KW"/>
</dbReference>
<keyword evidence="1" id="KW-0808">Transferase</keyword>